<sequence>MKPFEFSTPIQTERLVLRSLTLNDHDVDDIHAQQSNAELTAYMLYEPRDRATVIEKIAEWTAREALAESGDYLQLAIELADAVPPVAETIVGQSIADNAATPPAAETTGAEVRRPVVIGTLYFKIESAEDSNAEIGWALHPNFQGKGYAREAASTWLDLAFDELKLHRVFANLDPRNDDSVRLCCALGMRHEAHHVEDMWFKGAWADTGIYAILDREWAAHRG</sequence>
<evidence type="ECO:0000313" key="3">
    <source>
        <dbReference type="Proteomes" id="UP001500943"/>
    </source>
</evidence>
<dbReference type="InterPro" id="IPR016181">
    <property type="entry name" value="Acyl_CoA_acyltransferase"/>
</dbReference>
<dbReference type="InterPro" id="IPR051531">
    <property type="entry name" value="N-acetyltransferase"/>
</dbReference>
<dbReference type="EMBL" id="BAAAKW010000017">
    <property type="protein sequence ID" value="GAA1211010.1"/>
    <property type="molecule type" value="Genomic_DNA"/>
</dbReference>
<accession>A0ABP4G2B0</accession>
<dbReference type="PROSITE" id="PS51186">
    <property type="entry name" value="GNAT"/>
    <property type="match status" value="1"/>
</dbReference>
<reference evidence="3" key="1">
    <citation type="journal article" date="2019" name="Int. J. Syst. Evol. Microbiol.">
        <title>The Global Catalogue of Microorganisms (GCM) 10K type strain sequencing project: providing services to taxonomists for standard genome sequencing and annotation.</title>
        <authorList>
            <consortium name="The Broad Institute Genomics Platform"/>
            <consortium name="The Broad Institute Genome Sequencing Center for Infectious Disease"/>
            <person name="Wu L."/>
            <person name="Ma J."/>
        </authorList>
    </citation>
    <scope>NUCLEOTIDE SEQUENCE [LARGE SCALE GENOMIC DNA]</scope>
    <source>
        <strain evidence="3">JCM 12762</strain>
    </source>
</reference>
<dbReference type="Gene3D" id="3.40.630.30">
    <property type="match status" value="1"/>
</dbReference>
<dbReference type="RefSeq" id="WP_343923320.1">
    <property type="nucleotide sequence ID" value="NZ_BAAAKW010000017.1"/>
</dbReference>
<dbReference type="Proteomes" id="UP001500943">
    <property type="component" value="Unassembled WGS sequence"/>
</dbReference>
<protein>
    <recommendedName>
        <fullName evidence="1">N-acetyltransferase domain-containing protein</fullName>
    </recommendedName>
</protein>
<comment type="caution">
    <text evidence="2">The sequence shown here is derived from an EMBL/GenBank/DDBJ whole genome shotgun (WGS) entry which is preliminary data.</text>
</comment>
<dbReference type="InterPro" id="IPR000182">
    <property type="entry name" value="GNAT_dom"/>
</dbReference>
<feature type="domain" description="N-acetyltransferase" evidence="1">
    <location>
        <begin position="55"/>
        <end position="217"/>
    </location>
</feature>
<gene>
    <name evidence="2" type="ORF">GCM10009655_07620</name>
</gene>
<dbReference type="PANTHER" id="PTHR43792:SF1">
    <property type="entry name" value="N-ACETYLTRANSFERASE DOMAIN-CONTAINING PROTEIN"/>
    <property type="match status" value="1"/>
</dbReference>
<name>A0ABP4G2B0_9MICO</name>
<dbReference type="PANTHER" id="PTHR43792">
    <property type="entry name" value="GNAT FAMILY, PUTATIVE (AFU_ORTHOLOGUE AFUA_3G00765)-RELATED-RELATED"/>
    <property type="match status" value="1"/>
</dbReference>
<organism evidence="2 3">
    <name type="scientific">Rhodoglobus aureus</name>
    <dbReference type="NCBI Taxonomy" id="191497"/>
    <lineage>
        <taxon>Bacteria</taxon>
        <taxon>Bacillati</taxon>
        <taxon>Actinomycetota</taxon>
        <taxon>Actinomycetes</taxon>
        <taxon>Micrococcales</taxon>
        <taxon>Microbacteriaceae</taxon>
        <taxon>Rhodoglobus</taxon>
    </lineage>
</organism>
<evidence type="ECO:0000313" key="2">
    <source>
        <dbReference type="EMBL" id="GAA1211010.1"/>
    </source>
</evidence>
<dbReference type="SUPFAM" id="SSF55729">
    <property type="entry name" value="Acyl-CoA N-acyltransferases (Nat)"/>
    <property type="match status" value="1"/>
</dbReference>
<dbReference type="Pfam" id="PF13302">
    <property type="entry name" value="Acetyltransf_3"/>
    <property type="match status" value="1"/>
</dbReference>
<evidence type="ECO:0000259" key="1">
    <source>
        <dbReference type="PROSITE" id="PS51186"/>
    </source>
</evidence>
<proteinExistence type="predicted"/>
<keyword evidence="3" id="KW-1185">Reference proteome</keyword>
<dbReference type="CDD" id="cd04301">
    <property type="entry name" value="NAT_SF"/>
    <property type="match status" value="1"/>
</dbReference>